<evidence type="ECO:0000259" key="9">
    <source>
        <dbReference type="PROSITE" id="PS50137"/>
    </source>
</evidence>
<dbReference type="FunFam" id="3.40.50.1000:FF:000035">
    <property type="entry name" value="RNA polymerase II C-terminal domain phosphatase-like 1"/>
    <property type="match status" value="1"/>
</dbReference>
<evidence type="ECO:0000256" key="6">
    <source>
        <dbReference type="ARBA" id="ARBA00048336"/>
    </source>
</evidence>
<comment type="catalytic activity">
    <reaction evidence="5">
        <text>O-phospho-L-seryl-[protein] + H2O = L-seryl-[protein] + phosphate</text>
        <dbReference type="Rhea" id="RHEA:20629"/>
        <dbReference type="Rhea" id="RHEA-COMP:9863"/>
        <dbReference type="Rhea" id="RHEA-COMP:11604"/>
        <dbReference type="ChEBI" id="CHEBI:15377"/>
        <dbReference type="ChEBI" id="CHEBI:29999"/>
        <dbReference type="ChEBI" id="CHEBI:43474"/>
        <dbReference type="ChEBI" id="CHEBI:83421"/>
        <dbReference type="EC" id="3.1.3.16"/>
    </reaction>
</comment>
<dbReference type="GO" id="GO:0003723">
    <property type="term" value="F:RNA binding"/>
    <property type="evidence" value="ECO:0007669"/>
    <property type="project" value="UniProtKB-UniRule"/>
</dbReference>
<dbReference type="InterPro" id="IPR014720">
    <property type="entry name" value="dsRBD_dom"/>
</dbReference>
<dbReference type="Gene3D" id="3.40.50.1000">
    <property type="entry name" value="HAD superfamily/HAD-like"/>
    <property type="match status" value="1"/>
</dbReference>
<comment type="caution">
    <text evidence="11">The sequence shown here is derived from an EMBL/GenBank/DDBJ whole genome shotgun (WGS) entry which is preliminary data.</text>
</comment>
<evidence type="ECO:0000256" key="8">
    <source>
        <dbReference type="SAM" id="MobiDB-lite"/>
    </source>
</evidence>
<evidence type="ECO:0000259" key="10">
    <source>
        <dbReference type="PROSITE" id="PS50969"/>
    </source>
</evidence>
<dbReference type="CDD" id="cd10845">
    <property type="entry name" value="DSRM_RNAse_III_family"/>
    <property type="match status" value="1"/>
</dbReference>
<feature type="region of interest" description="Disordered" evidence="8">
    <location>
        <begin position="469"/>
        <end position="503"/>
    </location>
</feature>
<dbReference type="Gene3D" id="3.30.160.20">
    <property type="match status" value="1"/>
</dbReference>
<dbReference type="InterPro" id="IPR039189">
    <property type="entry name" value="Fcp1"/>
</dbReference>
<dbReference type="PANTHER" id="PTHR23081">
    <property type="entry name" value="RNA POLYMERASE II CTD PHOSPHATASE"/>
    <property type="match status" value="1"/>
</dbReference>
<organism evidence="11 12">
    <name type="scientific">Apium graveolens</name>
    <name type="common">Celery</name>
    <dbReference type="NCBI Taxonomy" id="4045"/>
    <lineage>
        <taxon>Eukaryota</taxon>
        <taxon>Viridiplantae</taxon>
        <taxon>Streptophyta</taxon>
        <taxon>Embryophyta</taxon>
        <taxon>Tracheophyta</taxon>
        <taxon>Spermatophyta</taxon>
        <taxon>Magnoliopsida</taxon>
        <taxon>eudicotyledons</taxon>
        <taxon>Gunneridae</taxon>
        <taxon>Pentapetalae</taxon>
        <taxon>asterids</taxon>
        <taxon>campanulids</taxon>
        <taxon>Apiales</taxon>
        <taxon>Apiaceae</taxon>
        <taxon>Apioideae</taxon>
        <taxon>apioid superclade</taxon>
        <taxon>Apieae</taxon>
        <taxon>Apium</taxon>
    </lineage>
</organism>
<dbReference type="SUPFAM" id="SSF54768">
    <property type="entry name" value="dsRNA-binding domain-like"/>
    <property type="match status" value="1"/>
</dbReference>
<evidence type="ECO:0000256" key="5">
    <source>
        <dbReference type="ARBA" id="ARBA00047761"/>
    </source>
</evidence>
<evidence type="ECO:0000313" key="12">
    <source>
        <dbReference type="Proteomes" id="UP000593563"/>
    </source>
</evidence>
<keyword evidence="12" id="KW-1185">Reference proteome</keyword>
<dbReference type="InterPro" id="IPR036412">
    <property type="entry name" value="HAD-like_sf"/>
</dbReference>
<dbReference type="PANTHER" id="PTHR23081:SF0">
    <property type="entry name" value="RNA POLYMERASE II C-TERMINAL DOMAIN PHOSPHATASE-LIKE 1"/>
    <property type="match status" value="1"/>
</dbReference>
<proteinExistence type="predicted"/>
<dbReference type="Pfam" id="PF03031">
    <property type="entry name" value="NIF"/>
    <property type="match status" value="1"/>
</dbReference>
<evidence type="ECO:0000256" key="3">
    <source>
        <dbReference type="ARBA" id="ARBA00022801"/>
    </source>
</evidence>
<dbReference type="PROSITE" id="PS50137">
    <property type="entry name" value="DS_RBD"/>
    <property type="match status" value="1"/>
</dbReference>
<name>A0A6L5BC35_APIGR</name>
<gene>
    <name evidence="11" type="ORF">AG4045_002631</name>
</gene>
<keyword evidence="7" id="KW-0694">RNA-binding</keyword>
<dbReference type="InterPro" id="IPR023214">
    <property type="entry name" value="HAD_sf"/>
</dbReference>
<reference evidence="11" key="1">
    <citation type="submission" date="2020-01" db="EMBL/GenBank/DDBJ databases">
        <title>The Celery Genome Sequence Reveals Sequential Paleo-tetraploidization, Resistance Gene Elimination, Karyotype Evolution, and Functional Innovation in Apiales.</title>
        <authorList>
            <person name="Song X."/>
        </authorList>
    </citation>
    <scope>NUCLEOTIDE SEQUENCE</scope>
    <source>
        <tissue evidence="11">Leaf</tissue>
    </source>
</reference>
<comment type="subcellular location">
    <subcellularLocation>
        <location evidence="1">Nucleus</location>
    </subcellularLocation>
</comment>
<sequence>MSELQLGRECKVYYENNCVGSVNIVDVQGTNFRFPNNEIVINRFSVKSNRCSPHSVAHSIASSSVLCKLEEDDVRSELYYLYISCISELKTGVVLLGKEVVHLVAMVSKYRNCACFWCYAVPPGLYSACLPMLDLRCLWIVLDLDETLIVGNTMRSFKDRIASLRRRITRETDPVRKSEIYSEIVLYEEDQRLLKQYIDRDSVVENGNFYNVQGEVVTLCESQKQIIRPVIRLLDRGMVLTRINPEVRDTSVLVRLRPGWEDLRSHLHSEERKRFEVYICTMAERNYALEMWRLLDPEAHLIDPKQILARVVCVKSGSRKSLHSVFQDKKFHSEMAMVIDDRLKVWEDVDQPRVQVVPAFSPYSAPQAEIGNVVPVLCVARNVACNVRGWFFKEFDENLSKTLSKLFYEDEVKNLPSPPDVSTYFMPEGGWLVNGQRCDLSGPDRQHTRQISLGQSTVDAVTVGLSSHVMESNSKEARERCESNQKNLSERSHPSGTGNEELLPPSMYVKKLQEIGKRCDLKVKYKFFVGTGDNLQFFAEVFFGCRKVGDGRGKTEKDAQQKAAEDALQKLGNGYVSYVSAHPEVINLK</sequence>
<dbReference type="InterPro" id="IPR004274">
    <property type="entry name" value="FCP1_dom"/>
</dbReference>
<evidence type="ECO:0000256" key="1">
    <source>
        <dbReference type="ARBA" id="ARBA00004123"/>
    </source>
</evidence>
<evidence type="ECO:0000313" key="11">
    <source>
        <dbReference type="EMBL" id="KAF1002212.1"/>
    </source>
</evidence>
<dbReference type="SMART" id="SM00358">
    <property type="entry name" value="DSRM"/>
    <property type="match status" value="1"/>
</dbReference>
<dbReference type="SUPFAM" id="SSF56784">
    <property type="entry name" value="HAD-like"/>
    <property type="match status" value="1"/>
</dbReference>
<dbReference type="AlphaFoldDB" id="A0A6L5BC35"/>
<accession>A0A6L5BC35</accession>
<feature type="domain" description="DRBM" evidence="9">
    <location>
        <begin position="507"/>
        <end position="573"/>
    </location>
</feature>
<evidence type="ECO:0000256" key="2">
    <source>
        <dbReference type="ARBA" id="ARBA00013081"/>
    </source>
</evidence>
<feature type="domain" description="FCP1 homology" evidence="10">
    <location>
        <begin position="133"/>
        <end position="380"/>
    </location>
</feature>
<evidence type="ECO:0000256" key="4">
    <source>
        <dbReference type="ARBA" id="ARBA00023242"/>
    </source>
</evidence>
<evidence type="ECO:0000256" key="7">
    <source>
        <dbReference type="PROSITE-ProRule" id="PRU00266"/>
    </source>
</evidence>
<dbReference type="EC" id="3.1.3.16" evidence="2"/>
<feature type="compositionally biased region" description="Basic and acidic residues" evidence="8">
    <location>
        <begin position="473"/>
        <end position="493"/>
    </location>
</feature>
<comment type="catalytic activity">
    <reaction evidence="6">
        <text>O-phospho-L-threonyl-[protein] + H2O = L-threonyl-[protein] + phosphate</text>
        <dbReference type="Rhea" id="RHEA:47004"/>
        <dbReference type="Rhea" id="RHEA-COMP:11060"/>
        <dbReference type="Rhea" id="RHEA-COMP:11605"/>
        <dbReference type="ChEBI" id="CHEBI:15377"/>
        <dbReference type="ChEBI" id="CHEBI:30013"/>
        <dbReference type="ChEBI" id="CHEBI:43474"/>
        <dbReference type="ChEBI" id="CHEBI:61977"/>
        <dbReference type="EC" id="3.1.3.16"/>
    </reaction>
</comment>
<dbReference type="PROSITE" id="PS50969">
    <property type="entry name" value="FCP1"/>
    <property type="match status" value="1"/>
</dbReference>
<dbReference type="GO" id="GO:0005634">
    <property type="term" value="C:nucleus"/>
    <property type="evidence" value="ECO:0007669"/>
    <property type="project" value="UniProtKB-SubCell"/>
</dbReference>
<keyword evidence="4" id="KW-0539">Nucleus</keyword>
<dbReference type="EMBL" id="WRXP01001539">
    <property type="protein sequence ID" value="KAF1002212.1"/>
    <property type="molecule type" value="Genomic_DNA"/>
</dbReference>
<protein>
    <recommendedName>
        <fullName evidence="2">protein-serine/threonine phosphatase</fullName>
        <ecNumber evidence="2">3.1.3.16</ecNumber>
    </recommendedName>
</protein>
<keyword evidence="3" id="KW-0378">Hydrolase</keyword>
<dbReference type="Proteomes" id="UP000593563">
    <property type="component" value="Unassembled WGS sequence"/>
</dbReference>
<dbReference type="GO" id="GO:0008420">
    <property type="term" value="F:RNA polymerase II CTD heptapeptide repeat phosphatase activity"/>
    <property type="evidence" value="ECO:0007669"/>
    <property type="project" value="InterPro"/>
</dbReference>
<dbReference type="Pfam" id="PF00035">
    <property type="entry name" value="dsrm"/>
    <property type="match status" value="1"/>
</dbReference>
<dbReference type="SMART" id="SM00577">
    <property type="entry name" value="CPDc"/>
    <property type="match status" value="1"/>
</dbReference>